<dbReference type="Proteomes" id="UP000178606">
    <property type="component" value="Unassembled WGS sequence"/>
</dbReference>
<keyword evidence="1" id="KW-0808">Transferase</keyword>
<comment type="catalytic activity">
    <reaction evidence="8">
        <text>arsenic triglutathione + 3 [thioredoxin]-dithiol + 3 S-adenosyl-L-methionine = trimethylarsine + 3 [thioredoxin]-disulfide + 3 glutathione + 3 S-adenosyl-L-homocysteine + 3 H(+)</text>
        <dbReference type="Rhea" id="RHEA:69432"/>
        <dbReference type="Rhea" id="RHEA-COMP:10698"/>
        <dbReference type="Rhea" id="RHEA-COMP:10700"/>
        <dbReference type="ChEBI" id="CHEBI:15378"/>
        <dbReference type="ChEBI" id="CHEBI:27130"/>
        <dbReference type="ChEBI" id="CHEBI:29950"/>
        <dbReference type="ChEBI" id="CHEBI:50058"/>
        <dbReference type="ChEBI" id="CHEBI:57856"/>
        <dbReference type="ChEBI" id="CHEBI:57925"/>
        <dbReference type="ChEBI" id="CHEBI:59789"/>
        <dbReference type="ChEBI" id="CHEBI:183640"/>
        <dbReference type="EC" id="2.1.1.137"/>
    </reaction>
</comment>
<sequence length="250" mass="26750">MDDQTIKEAVRERYGRIAKGDLKGCCSETAAVTEGYNTATSPPESSCGCGSQATDPADLGLGCGRPTELAGIEPGMTVVDLGSGAGVDVFRAAEKVGPAGRVIGVDMTPEMIDRAWANALERGVRNVEFRLGEIETLPLPDASADLVISNCVINLVPDKGKAFGEILRILKPGGRMVVSDIVTRGEMPEEARRDMALWAGCVSGAMDRDAYLGLMRQRGFREARVLTEQEYSYGRTDQYALLSATIEGKK</sequence>
<gene>
    <name evidence="10" type="ORF">A3F84_27250</name>
</gene>
<dbReference type="InterPro" id="IPR029063">
    <property type="entry name" value="SAM-dependent_MTases_sf"/>
</dbReference>
<dbReference type="NCBIfam" id="NF008823">
    <property type="entry name" value="PRK11873.1"/>
    <property type="match status" value="1"/>
</dbReference>
<dbReference type="EMBL" id="MFKF01000092">
    <property type="protein sequence ID" value="OGG54903.1"/>
    <property type="molecule type" value="Genomic_DNA"/>
</dbReference>
<comment type="caution">
    <text evidence="10">The sequence shown here is derived from an EMBL/GenBank/DDBJ whole genome shotgun (WGS) entry which is preliminary data.</text>
</comment>
<reference evidence="10 11" key="1">
    <citation type="journal article" date="2016" name="Nat. Commun.">
        <title>Thousands of microbial genomes shed light on interconnected biogeochemical processes in an aquifer system.</title>
        <authorList>
            <person name="Anantharaman K."/>
            <person name="Brown C.T."/>
            <person name="Hug L.A."/>
            <person name="Sharon I."/>
            <person name="Castelle C.J."/>
            <person name="Probst A.J."/>
            <person name="Thomas B.C."/>
            <person name="Singh A."/>
            <person name="Wilkins M.J."/>
            <person name="Karaoz U."/>
            <person name="Brodie E.L."/>
            <person name="Williams K.H."/>
            <person name="Hubbard S.S."/>
            <person name="Banfield J.F."/>
        </authorList>
    </citation>
    <scope>NUCLEOTIDE SEQUENCE [LARGE SCALE GENOMIC DNA]</scope>
    <source>
        <strain evidence="11">RIFCSPLOWO2_12_FULL_64_10</strain>
    </source>
</reference>
<evidence type="ECO:0000313" key="11">
    <source>
        <dbReference type="Proteomes" id="UP000178606"/>
    </source>
</evidence>
<name>A0A1F6D0E3_HANXR</name>
<dbReference type="PANTHER" id="PTHR43675">
    <property type="entry name" value="ARSENITE METHYLTRANSFERASE"/>
    <property type="match status" value="1"/>
</dbReference>
<comment type="similarity">
    <text evidence="3">Belongs to the methyltransferase superfamily. Arsenite methyltransferase family.</text>
</comment>
<dbReference type="AlphaFoldDB" id="A0A1F6D0E3"/>
<evidence type="ECO:0000256" key="2">
    <source>
        <dbReference type="ARBA" id="ARBA00022691"/>
    </source>
</evidence>
<keyword evidence="2" id="KW-0949">S-adenosyl-L-methionine</keyword>
<dbReference type="CDD" id="cd02440">
    <property type="entry name" value="AdoMet_MTases"/>
    <property type="match status" value="1"/>
</dbReference>
<evidence type="ECO:0000256" key="7">
    <source>
        <dbReference type="ARBA" id="ARBA00047943"/>
    </source>
</evidence>
<evidence type="ECO:0000256" key="1">
    <source>
        <dbReference type="ARBA" id="ARBA00022679"/>
    </source>
</evidence>
<dbReference type="InterPro" id="IPR026669">
    <property type="entry name" value="Arsenite_MeTrfase-like"/>
</dbReference>
<dbReference type="Gene3D" id="3.40.50.150">
    <property type="entry name" value="Vaccinia Virus protein VP39"/>
    <property type="match status" value="1"/>
</dbReference>
<comment type="catalytic activity">
    <reaction evidence="7">
        <text>arsenic triglutathione + 2 [thioredoxin]-dithiol + 2 S-adenosyl-L-methionine + H2O = dimethylarsinous acid + 2 [thioredoxin]-disulfide + 3 glutathione + 2 S-adenosyl-L-homocysteine + 2 H(+)</text>
        <dbReference type="Rhea" id="RHEA:69464"/>
        <dbReference type="Rhea" id="RHEA-COMP:10698"/>
        <dbReference type="Rhea" id="RHEA-COMP:10700"/>
        <dbReference type="ChEBI" id="CHEBI:15377"/>
        <dbReference type="ChEBI" id="CHEBI:15378"/>
        <dbReference type="ChEBI" id="CHEBI:23808"/>
        <dbReference type="ChEBI" id="CHEBI:29950"/>
        <dbReference type="ChEBI" id="CHEBI:50058"/>
        <dbReference type="ChEBI" id="CHEBI:57856"/>
        <dbReference type="ChEBI" id="CHEBI:57925"/>
        <dbReference type="ChEBI" id="CHEBI:59789"/>
        <dbReference type="ChEBI" id="CHEBI:183640"/>
        <dbReference type="EC" id="2.1.1.137"/>
    </reaction>
</comment>
<dbReference type="Pfam" id="PF13847">
    <property type="entry name" value="Methyltransf_31"/>
    <property type="match status" value="1"/>
</dbReference>
<evidence type="ECO:0000259" key="9">
    <source>
        <dbReference type="Pfam" id="PF13847"/>
    </source>
</evidence>
<evidence type="ECO:0000256" key="8">
    <source>
        <dbReference type="ARBA" id="ARBA00048428"/>
    </source>
</evidence>
<dbReference type="InterPro" id="IPR025714">
    <property type="entry name" value="Methyltranfer_dom"/>
</dbReference>
<evidence type="ECO:0000256" key="6">
    <source>
        <dbReference type="ARBA" id="ARBA00047941"/>
    </source>
</evidence>
<dbReference type="EC" id="2.1.1.137" evidence="4"/>
<evidence type="ECO:0000256" key="5">
    <source>
        <dbReference type="ARBA" id="ARBA00034545"/>
    </source>
</evidence>
<proteinExistence type="inferred from homology"/>
<evidence type="ECO:0000256" key="3">
    <source>
        <dbReference type="ARBA" id="ARBA00034487"/>
    </source>
</evidence>
<dbReference type="SUPFAM" id="SSF53335">
    <property type="entry name" value="S-adenosyl-L-methionine-dependent methyltransferases"/>
    <property type="match status" value="1"/>
</dbReference>
<accession>A0A1F6D0E3</accession>
<organism evidence="10 11">
    <name type="scientific">Handelsmanbacteria sp. (strain RIFCSPLOWO2_12_FULL_64_10)</name>
    <dbReference type="NCBI Taxonomy" id="1817868"/>
    <lineage>
        <taxon>Bacteria</taxon>
        <taxon>Candidatus Handelsmaniibacteriota</taxon>
    </lineage>
</organism>
<dbReference type="PANTHER" id="PTHR43675:SF8">
    <property type="entry name" value="ARSENITE METHYLTRANSFERASE"/>
    <property type="match status" value="1"/>
</dbReference>
<dbReference type="GO" id="GO:0030791">
    <property type="term" value="F:arsenite methyltransferase activity"/>
    <property type="evidence" value="ECO:0007669"/>
    <property type="project" value="UniProtKB-EC"/>
</dbReference>
<evidence type="ECO:0000256" key="4">
    <source>
        <dbReference type="ARBA" id="ARBA00034521"/>
    </source>
</evidence>
<comment type="catalytic activity">
    <reaction evidence="6">
        <text>arsenic triglutathione + [thioredoxin]-dithiol + S-adenosyl-L-methionine + 2 H2O = methylarsonous acid + [thioredoxin]-disulfide + 3 glutathione + S-adenosyl-L-homocysteine + H(+)</text>
        <dbReference type="Rhea" id="RHEA:69460"/>
        <dbReference type="Rhea" id="RHEA-COMP:10698"/>
        <dbReference type="Rhea" id="RHEA-COMP:10700"/>
        <dbReference type="ChEBI" id="CHEBI:15377"/>
        <dbReference type="ChEBI" id="CHEBI:15378"/>
        <dbReference type="ChEBI" id="CHEBI:17826"/>
        <dbReference type="ChEBI" id="CHEBI:29950"/>
        <dbReference type="ChEBI" id="CHEBI:50058"/>
        <dbReference type="ChEBI" id="CHEBI:57856"/>
        <dbReference type="ChEBI" id="CHEBI:57925"/>
        <dbReference type="ChEBI" id="CHEBI:59789"/>
        <dbReference type="ChEBI" id="CHEBI:183640"/>
        <dbReference type="EC" id="2.1.1.137"/>
    </reaction>
</comment>
<evidence type="ECO:0000313" key="10">
    <source>
        <dbReference type="EMBL" id="OGG54903.1"/>
    </source>
</evidence>
<feature type="domain" description="Methyltransferase" evidence="9">
    <location>
        <begin position="73"/>
        <end position="217"/>
    </location>
</feature>
<protein>
    <recommendedName>
        <fullName evidence="5">Arsenite methyltransferase</fullName>
        <ecNumber evidence="4">2.1.1.137</ecNumber>
    </recommendedName>
</protein>